<accession>A0A2Z4J8M6</accession>
<dbReference type="SUPFAM" id="SSF55874">
    <property type="entry name" value="ATPase domain of HSP90 chaperone/DNA topoisomerase II/histidine kinase"/>
    <property type="match status" value="1"/>
</dbReference>
<dbReference type="Pfam" id="PF13581">
    <property type="entry name" value="HATPase_c_2"/>
    <property type="match status" value="1"/>
</dbReference>
<keyword evidence="4" id="KW-0547">Nucleotide-binding</keyword>
<dbReference type="AlphaFoldDB" id="A0A2Z4J8M6"/>
<dbReference type="CDD" id="cd16936">
    <property type="entry name" value="HATPase_RsbW-like"/>
    <property type="match status" value="1"/>
</dbReference>
<evidence type="ECO:0000259" key="3">
    <source>
        <dbReference type="Pfam" id="PF13581"/>
    </source>
</evidence>
<reference evidence="4 5" key="1">
    <citation type="journal article" date="2019" name="Int. J. Syst. Evol. Microbiol.">
        <title>Streptomyces cadmiisoli sp. nov., a novel actinomycete isolated from cadmium-contaminated soil.</title>
        <authorList>
            <person name="Li K."/>
            <person name="Tang X."/>
            <person name="Zhao J."/>
            <person name="Guo Y."/>
            <person name="Tang Y."/>
            <person name="Gao J."/>
        </authorList>
    </citation>
    <scope>NUCLEOTIDE SEQUENCE [LARGE SCALE GENOMIC DNA]</scope>
    <source>
        <strain evidence="4 5">ZFG47</strain>
    </source>
</reference>
<dbReference type="RefSeq" id="WP_112440677.1">
    <property type="nucleotide sequence ID" value="NZ_CBDRHE010000031.1"/>
</dbReference>
<sequence>MALQLNSQPLPLHRKPLAALEDVCPLPHAPGAVSVVRRRVRAVLDEWRVCPKIFEDALLVVSELLTNAIVHALPPAELRLSWAGSDGRGTLRCEVTDAGPRLAPGQSPEGIDPDEHGRGMEIVKALATRHGIRVHPAGVTWWAELVAM</sequence>
<keyword evidence="4" id="KW-0067">ATP-binding</keyword>
<organism evidence="4 5">
    <name type="scientific">Streptomyces cadmiisoli</name>
    <dbReference type="NCBI Taxonomy" id="2184053"/>
    <lineage>
        <taxon>Bacteria</taxon>
        <taxon>Bacillati</taxon>
        <taxon>Actinomycetota</taxon>
        <taxon>Actinomycetes</taxon>
        <taxon>Kitasatosporales</taxon>
        <taxon>Streptomycetaceae</taxon>
        <taxon>Streptomyces</taxon>
        <taxon>Streptomyces aurantiacus group</taxon>
    </lineage>
</organism>
<keyword evidence="1" id="KW-0418">Kinase</keyword>
<evidence type="ECO:0000313" key="5">
    <source>
        <dbReference type="Proteomes" id="UP000249616"/>
    </source>
</evidence>
<keyword evidence="1" id="KW-0723">Serine/threonine-protein kinase</keyword>
<dbReference type="EMBL" id="CP030073">
    <property type="protein sequence ID" value="AWW41287.1"/>
    <property type="molecule type" value="Genomic_DNA"/>
</dbReference>
<dbReference type="Gene3D" id="3.30.565.10">
    <property type="entry name" value="Histidine kinase-like ATPase, C-terminal domain"/>
    <property type="match status" value="1"/>
</dbReference>
<dbReference type="InterPro" id="IPR003594">
    <property type="entry name" value="HATPase_dom"/>
</dbReference>
<dbReference type="GO" id="GO:0005524">
    <property type="term" value="F:ATP binding"/>
    <property type="evidence" value="ECO:0007669"/>
    <property type="project" value="UniProtKB-KW"/>
</dbReference>
<dbReference type="PANTHER" id="PTHR35526:SF3">
    <property type="entry name" value="ANTI-SIGMA-F FACTOR RSBW"/>
    <property type="match status" value="1"/>
</dbReference>
<keyword evidence="1" id="KW-0808">Transferase</keyword>
<dbReference type="KEGG" id="scad:DN051_35255"/>
<keyword evidence="5" id="KW-1185">Reference proteome</keyword>
<feature type="domain" description="Histidine kinase/HSP90-like ATPase" evidence="3">
    <location>
        <begin position="27"/>
        <end position="138"/>
    </location>
</feature>
<dbReference type="InterPro" id="IPR036890">
    <property type="entry name" value="HATPase_C_sf"/>
</dbReference>
<dbReference type="GO" id="GO:0004674">
    <property type="term" value="F:protein serine/threonine kinase activity"/>
    <property type="evidence" value="ECO:0007669"/>
    <property type="project" value="UniProtKB-KW"/>
</dbReference>
<gene>
    <name evidence="4" type="ORF">DN051_35255</name>
</gene>
<proteinExistence type="predicted"/>
<feature type="region of interest" description="Disordered" evidence="2">
    <location>
        <begin position="97"/>
        <end position="116"/>
    </location>
</feature>
<dbReference type="Proteomes" id="UP000249616">
    <property type="component" value="Chromosome"/>
</dbReference>
<evidence type="ECO:0000256" key="1">
    <source>
        <dbReference type="ARBA" id="ARBA00022527"/>
    </source>
</evidence>
<name>A0A2Z4J8M6_9ACTN</name>
<protein>
    <submittedName>
        <fullName evidence="4">ATP-binding protein</fullName>
    </submittedName>
</protein>
<evidence type="ECO:0000313" key="4">
    <source>
        <dbReference type="EMBL" id="AWW41287.1"/>
    </source>
</evidence>
<evidence type="ECO:0000256" key="2">
    <source>
        <dbReference type="SAM" id="MobiDB-lite"/>
    </source>
</evidence>
<dbReference type="PANTHER" id="PTHR35526">
    <property type="entry name" value="ANTI-SIGMA-F FACTOR RSBW-RELATED"/>
    <property type="match status" value="1"/>
</dbReference>
<dbReference type="InterPro" id="IPR050267">
    <property type="entry name" value="Anti-sigma-factor_SerPK"/>
</dbReference>